<reference evidence="1" key="1">
    <citation type="submission" date="2021-02" db="EMBL/GenBank/DDBJ databases">
        <authorList>
            <person name="Huang H."/>
            <person name="Chen N."/>
        </authorList>
    </citation>
    <scope>NUCLEOTIDE SEQUENCE</scope>
</reference>
<geneLocation type="chloroplast" evidence="1"/>
<evidence type="ECO:0000313" key="1">
    <source>
        <dbReference type="EMBL" id="QTI82965.1"/>
    </source>
</evidence>
<accession>A0A8A6KN55</accession>
<dbReference type="AlphaFoldDB" id="A0A8A6KN55"/>
<name>A0A8A6KN55_9STRA</name>
<proteinExistence type="predicted"/>
<dbReference type="EMBL" id="MW561225">
    <property type="protein sequence ID" value="QTI82965.1"/>
    <property type="molecule type" value="Genomic_DNA"/>
</dbReference>
<organism evidence="1">
    <name type="scientific">Coscinodiscus granii</name>
    <dbReference type="NCBI Taxonomy" id="265552"/>
    <lineage>
        <taxon>Eukaryota</taxon>
        <taxon>Sar</taxon>
        <taxon>Stramenopiles</taxon>
        <taxon>Ochrophyta</taxon>
        <taxon>Bacillariophyta</taxon>
        <taxon>Coscinodiscophyceae</taxon>
        <taxon>Coscinodiscophycidae</taxon>
        <taxon>Coscinodiscales</taxon>
        <taxon>Coscinodiscaceae</taxon>
        <taxon>Coscinodiscus</taxon>
    </lineage>
</organism>
<dbReference type="RefSeq" id="YP_010242050.1">
    <property type="nucleotide sequence ID" value="NC_059930.1"/>
</dbReference>
<keyword evidence="1" id="KW-0150">Chloroplast</keyword>
<dbReference type="Gene3D" id="2.40.50.140">
    <property type="entry name" value="Nucleic acid-binding proteins"/>
    <property type="match status" value="1"/>
</dbReference>
<dbReference type="GeneID" id="69241505"/>
<keyword evidence="1" id="KW-0934">Plastid</keyword>
<dbReference type="InterPro" id="IPR012340">
    <property type="entry name" value="NA-bd_OB-fold"/>
</dbReference>
<evidence type="ECO:0008006" key="2">
    <source>
        <dbReference type="Google" id="ProtNLM"/>
    </source>
</evidence>
<gene>
    <name evidence="1" type="primary">ycf41</name>
</gene>
<sequence>MNHTILLVKIVTPPIKSSFKDGFYVTEMQVKFVPIKTKLNFNDVIHLSIWDNLSSDTVKYYKVNEYIIIEGYISIRENLFSLSNYSNSNQISISVTNLYPVFQKSFCNTL</sequence>
<protein>
    <recommendedName>
        <fullName evidence="2">Single-stranded DNA binding protein</fullName>
    </recommendedName>
</protein>